<evidence type="ECO:0000313" key="2">
    <source>
        <dbReference type="Proteomes" id="UP000176498"/>
    </source>
</evidence>
<sequence>MGEQKVCELSNEALVQYFENAVTKKVMPVPEQVPEALRDLGPKQAQSFKEEIIRRLNEGKKRGY</sequence>
<comment type="caution">
    <text evidence="1">The sequence shown here is derived from an EMBL/GenBank/DDBJ whole genome shotgun (WGS) entry which is preliminary data.</text>
</comment>
<gene>
    <name evidence="1" type="ORF">A2Y82_03795</name>
</gene>
<protein>
    <submittedName>
        <fullName evidence="1">Uncharacterized protein</fullName>
    </submittedName>
</protein>
<reference evidence="1 2" key="1">
    <citation type="journal article" date="2016" name="Nat. Commun.">
        <title>Thousands of microbial genomes shed light on interconnected biogeochemical processes in an aquifer system.</title>
        <authorList>
            <person name="Anantharaman K."/>
            <person name="Brown C.T."/>
            <person name="Hug L.A."/>
            <person name="Sharon I."/>
            <person name="Castelle C.J."/>
            <person name="Probst A.J."/>
            <person name="Thomas B.C."/>
            <person name="Singh A."/>
            <person name="Wilkins M.J."/>
            <person name="Karaoz U."/>
            <person name="Brodie E.L."/>
            <person name="Williams K.H."/>
            <person name="Hubbard S.S."/>
            <person name="Banfield J.F."/>
        </authorList>
    </citation>
    <scope>NUCLEOTIDE SEQUENCE [LARGE SCALE GENOMIC DNA]</scope>
</reference>
<accession>A0A1G1XNW2</accession>
<dbReference type="EMBL" id="MHHZ01000020">
    <property type="protein sequence ID" value="OGY41306.1"/>
    <property type="molecule type" value="Genomic_DNA"/>
</dbReference>
<name>A0A1G1XNW2_9BACT</name>
<dbReference type="Proteomes" id="UP000176498">
    <property type="component" value="Unassembled WGS sequence"/>
</dbReference>
<organism evidence="1 2">
    <name type="scientific">Candidatus Buchananbacteria bacterium RBG_13_36_9</name>
    <dbReference type="NCBI Taxonomy" id="1797530"/>
    <lineage>
        <taxon>Bacteria</taxon>
        <taxon>Candidatus Buchananiibacteriota</taxon>
    </lineage>
</organism>
<evidence type="ECO:0000313" key="1">
    <source>
        <dbReference type="EMBL" id="OGY41306.1"/>
    </source>
</evidence>
<proteinExistence type="predicted"/>
<dbReference type="AlphaFoldDB" id="A0A1G1XNW2"/>